<reference evidence="2 3" key="1">
    <citation type="submission" date="2017-04" db="EMBL/GenBank/DDBJ databases">
        <title>Draft Aigarchaeota genome from a New Zealand hot spring.</title>
        <authorList>
            <person name="Reysenbach A.-L."/>
            <person name="Donaho J.A."/>
            <person name="Gerhart J."/>
            <person name="Kelley J.F."/>
            <person name="Kouba K."/>
            <person name="Podar M."/>
            <person name="Stott M."/>
        </authorList>
    </citation>
    <scope>NUCLEOTIDE SEQUENCE [LARGE SCALE GENOMIC DNA]</scope>
    <source>
        <strain evidence="2">NZ13_MG1</strain>
    </source>
</reference>
<evidence type="ECO:0000313" key="3">
    <source>
        <dbReference type="Proteomes" id="UP000244066"/>
    </source>
</evidence>
<organism evidence="2 3">
    <name type="scientific">Candidatus Terraquivivens tikiterensis</name>
    <dbReference type="NCBI Taxonomy" id="1980982"/>
    <lineage>
        <taxon>Archaea</taxon>
        <taxon>Nitrososphaerota</taxon>
        <taxon>Candidatus Wolframiiraptoraceae</taxon>
        <taxon>Candidatus Terraquivivens</taxon>
    </lineage>
</organism>
<name>A0A2R7Y6W3_9ARCH</name>
<evidence type="ECO:0000313" key="2">
    <source>
        <dbReference type="EMBL" id="PUA32622.1"/>
    </source>
</evidence>
<keyword evidence="1" id="KW-0175">Coiled coil</keyword>
<feature type="coiled-coil region" evidence="1">
    <location>
        <begin position="6"/>
        <end position="33"/>
    </location>
</feature>
<evidence type="ECO:0000256" key="1">
    <source>
        <dbReference type="SAM" id="Coils"/>
    </source>
</evidence>
<comment type="caution">
    <text evidence="2">The sequence shown here is derived from an EMBL/GenBank/DDBJ whole genome shotgun (WGS) entry which is preliminary data.</text>
</comment>
<sequence>MTKVTLDVIYEELRRLNRRMDVLEELIEEIILRELPRVKLSEKEIDEIKKSVEEIRKGEYATLEELLNA</sequence>
<gene>
    <name evidence="2" type="ORF">B9J98_03995</name>
</gene>
<protein>
    <submittedName>
        <fullName evidence="2">Uncharacterized protein</fullName>
    </submittedName>
</protein>
<accession>A0A2R7Y6W3</accession>
<dbReference type="AlphaFoldDB" id="A0A2R7Y6W3"/>
<proteinExistence type="predicted"/>
<dbReference type="EMBL" id="NDWU01000008">
    <property type="protein sequence ID" value="PUA32622.1"/>
    <property type="molecule type" value="Genomic_DNA"/>
</dbReference>
<dbReference type="Proteomes" id="UP000244066">
    <property type="component" value="Unassembled WGS sequence"/>
</dbReference>